<evidence type="ECO:0000256" key="1">
    <source>
        <dbReference type="ARBA" id="ARBA00004370"/>
    </source>
</evidence>
<dbReference type="AlphaFoldDB" id="A0A9X0C6Q2"/>
<dbReference type="EMBL" id="JAPWDS010000003">
    <property type="protein sequence ID" value="KAJ5503646.1"/>
    <property type="molecule type" value="Genomic_DNA"/>
</dbReference>
<dbReference type="Gene3D" id="1.20.120.1770">
    <property type="match status" value="1"/>
</dbReference>
<evidence type="ECO:0000313" key="10">
    <source>
        <dbReference type="EMBL" id="KAJ5503646.1"/>
    </source>
</evidence>
<keyword evidence="11" id="KW-1185">Reference proteome</keyword>
<keyword evidence="2" id="KW-0813">Transport</keyword>
<feature type="compositionally biased region" description="Basic and acidic residues" evidence="7">
    <location>
        <begin position="216"/>
        <end position="235"/>
    </location>
</feature>
<protein>
    <recommendedName>
        <fullName evidence="9">Cytochrome b561 domain-containing protein</fullName>
    </recommendedName>
</protein>
<evidence type="ECO:0000313" key="11">
    <source>
        <dbReference type="Proteomes" id="UP001149954"/>
    </source>
</evidence>
<dbReference type="OrthoDB" id="19261at2759"/>
<evidence type="ECO:0000256" key="3">
    <source>
        <dbReference type="ARBA" id="ARBA00022692"/>
    </source>
</evidence>
<accession>A0A9X0C6Q2</accession>
<dbReference type="CDD" id="cd08760">
    <property type="entry name" value="Cyt_b561_FRRS1_like"/>
    <property type="match status" value="1"/>
</dbReference>
<comment type="subcellular location">
    <subcellularLocation>
        <location evidence="1">Membrane</location>
    </subcellularLocation>
</comment>
<feature type="domain" description="Cytochrome b561" evidence="9">
    <location>
        <begin position="55"/>
        <end position="178"/>
    </location>
</feature>
<feature type="transmembrane region" description="Helical" evidence="8">
    <location>
        <begin position="59"/>
        <end position="78"/>
    </location>
</feature>
<sequence length="259" mass="28427">MQLLGGQNFDGVVMTGRDNLRRVVRSTTSPSPSPESADMASLMAKYDRLLKIRTVHGSMMSIMFVLLFPTFASLVHLLPSSKPVVRIHALLQAMTATLAIVGFGLGIYLNQQIPVKGKHHQVIGAIVVVLLVVVQPILGIRQHMIFRRTQRKTWWKYAHRWQGRVMLVLGVDTILAGLGGSPGVFIAYGVVAGLVYTFYSSLIAFKAIRQRRASARDKAPPAEGARPAETEEHTLTEIPAHAVSTRGNFCAETSQCQTN</sequence>
<feature type="transmembrane region" description="Helical" evidence="8">
    <location>
        <begin position="121"/>
        <end position="140"/>
    </location>
</feature>
<keyword evidence="6 8" id="KW-0472">Membrane</keyword>
<dbReference type="PANTHER" id="PTHR47797">
    <property type="entry name" value="DEHYDROGENASE, PUTATIVE (AFU_ORTHOLOGUE AFUA_8G05805)-RELATED"/>
    <property type="match status" value="1"/>
</dbReference>
<dbReference type="GO" id="GO:0016020">
    <property type="term" value="C:membrane"/>
    <property type="evidence" value="ECO:0007669"/>
    <property type="project" value="UniProtKB-SubCell"/>
</dbReference>
<evidence type="ECO:0000256" key="7">
    <source>
        <dbReference type="SAM" id="MobiDB-lite"/>
    </source>
</evidence>
<evidence type="ECO:0000256" key="8">
    <source>
        <dbReference type="SAM" id="Phobius"/>
    </source>
</evidence>
<organism evidence="10 11">
    <name type="scientific">Penicillium fimorum</name>
    <dbReference type="NCBI Taxonomy" id="1882269"/>
    <lineage>
        <taxon>Eukaryota</taxon>
        <taxon>Fungi</taxon>
        <taxon>Dikarya</taxon>
        <taxon>Ascomycota</taxon>
        <taxon>Pezizomycotina</taxon>
        <taxon>Eurotiomycetes</taxon>
        <taxon>Eurotiomycetidae</taxon>
        <taxon>Eurotiales</taxon>
        <taxon>Aspergillaceae</taxon>
        <taxon>Penicillium</taxon>
    </lineage>
</organism>
<keyword evidence="4" id="KW-0249">Electron transport</keyword>
<reference evidence="10" key="2">
    <citation type="journal article" date="2023" name="IMA Fungus">
        <title>Comparative genomic study of the Penicillium genus elucidates a diverse pangenome and 15 lateral gene transfer events.</title>
        <authorList>
            <person name="Petersen C."/>
            <person name="Sorensen T."/>
            <person name="Nielsen M.R."/>
            <person name="Sondergaard T.E."/>
            <person name="Sorensen J.L."/>
            <person name="Fitzpatrick D.A."/>
            <person name="Frisvad J.C."/>
            <person name="Nielsen K.L."/>
        </authorList>
    </citation>
    <scope>NUCLEOTIDE SEQUENCE</scope>
    <source>
        <strain evidence="10">IBT 29495</strain>
    </source>
</reference>
<feature type="transmembrane region" description="Helical" evidence="8">
    <location>
        <begin position="90"/>
        <end position="109"/>
    </location>
</feature>
<evidence type="ECO:0000256" key="4">
    <source>
        <dbReference type="ARBA" id="ARBA00022982"/>
    </source>
</evidence>
<dbReference type="InterPro" id="IPR006593">
    <property type="entry name" value="Cyt_b561/ferric_Rdtase_TM"/>
</dbReference>
<feature type="region of interest" description="Disordered" evidence="7">
    <location>
        <begin position="216"/>
        <end position="237"/>
    </location>
</feature>
<gene>
    <name evidence="10" type="ORF">N7463_006520</name>
</gene>
<evidence type="ECO:0000256" key="5">
    <source>
        <dbReference type="ARBA" id="ARBA00022989"/>
    </source>
</evidence>
<name>A0A9X0C6Q2_9EURO</name>
<evidence type="ECO:0000256" key="6">
    <source>
        <dbReference type="ARBA" id="ARBA00023136"/>
    </source>
</evidence>
<dbReference type="PANTHER" id="PTHR47797:SF1">
    <property type="entry name" value="CYTOCHROME B561 DOMAIN-CONTAINING PROTEIN-RELATED"/>
    <property type="match status" value="1"/>
</dbReference>
<dbReference type="Proteomes" id="UP001149954">
    <property type="component" value="Unassembled WGS sequence"/>
</dbReference>
<evidence type="ECO:0000256" key="2">
    <source>
        <dbReference type="ARBA" id="ARBA00022448"/>
    </source>
</evidence>
<dbReference type="Pfam" id="PF03188">
    <property type="entry name" value="Cytochrom_B561"/>
    <property type="match status" value="1"/>
</dbReference>
<keyword evidence="5 8" id="KW-1133">Transmembrane helix</keyword>
<reference evidence="10" key="1">
    <citation type="submission" date="2022-12" db="EMBL/GenBank/DDBJ databases">
        <authorList>
            <person name="Petersen C."/>
        </authorList>
    </citation>
    <scope>NUCLEOTIDE SEQUENCE</scope>
    <source>
        <strain evidence="10">IBT 29495</strain>
    </source>
</reference>
<evidence type="ECO:0000259" key="9">
    <source>
        <dbReference type="SMART" id="SM00665"/>
    </source>
</evidence>
<keyword evidence="3 8" id="KW-0812">Transmembrane</keyword>
<proteinExistence type="predicted"/>
<comment type="caution">
    <text evidence="10">The sequence shown here is derived from an EMBL/GenBank/DDBJ whole genome shotgun (WGS) entry which is preliminary data.</text>
</comment>
<dbReference type="SMART" id="SM00665">
    <property type="entry name" value="B561"/>
    <property type="match status" value="1"/>
</dbReference>
<feature type="transmembrane region" description="Helical" evidence="8">
    <location>
        <begin position="185"/>
        <end position="208"/>
    </location>
</feature>